<evidence type="ECO:0000313" key="4">
    <source>
        <dbReference type="Proteomes" id="UP001327560"/>
    </source>
</evidence>
<gene>
    <name evidence="3" type="ORF">Cni_G21463</name>
</gene>
<evidence type="ECO:0000313" key="3">
    <source>
        <dbReference type="EMBL" id="WOL12696.1"/>
    </source>
</evidence>
<dbReference type="PANTHER" id="PTHR33728:SF3">
    <property type="entry name" value="MULTIDRUG RESISTANCE PROTEIN"/>
    <property type="match status" value="1"/>
</dbReference>
<evidence type="ECO:0000256" key="2">
    <source>
        <dbReference type="SAM" id="Phobius"/>
    </source>
</evidence>
<evidence type="ECO:0000256" key="1">
    <source>
        <dbReference type="SAM" id="MobiDB-lite"/>
    </source>
</evidence>
<dbReference type="PANTHER" id="PTHR33728">
    <property type="entry name" value="CTTNBP 2 AMINO-TERMINAL-LIKE PROTEIN"/>
    <property type="match status" value="1"/>
</dbReference>
<dbReference type="AlphaFoldDB" id="A0AAQ3QHA4"/>
<name>A0AAQ3QHA4_9LILI</name>
<keyword evidence="2" id="KW-0812">Transmembrane</keyword>
<sequence>MDGFGNKPKSWSENSAATPSGTSGKDQAAMKDFGSSMNALSFGFLATAILVSMFLIMAIFEHLLRSRASPTSSQSHAQGFMGVPQESHHMHSKKVKNSQNEATSNMVDLSVLMPGQQYPTYIALPAPLPCPREGVICPPDHDHHPYSSP</sequence>
<proteinExistence type="predicted"/>
<feature type="compositionally biased region" description="Polar residues" evidence="1">
    <location>
        <begin position="9"/>
        <end position="25"/>
    </location>
</feature>
<keyword evidence="2" id="KW-0472">Membrane</keyword>
<reference evidence="3 4" key="1">
    <citation type="submission" date="2023-10" db="EMBL/GenBank/DDBJ databases">
        <title>Chromosome-scale genome assembly provides insights into flower coloration mechanisms of Canna indica.</title>
        <authorList>
            <person name="Li C."/>
        </authorList>
    </citation>
    <scope>NUCLEOTIDE SEQUENCE [LARGE SCALE GENOMIC DNA]</scope>
    <source>
        <tissue evidence="3">Flower</tissue>
    </source>
</reference>
<feature type="region of interest" description="Disordered" evidence="1">
    <location>
        <begin position="1"/>
        <end position="27"/>
    </location>
</feature>
<protein>
    <submittedName>
        <fullName evidence="3">Uncharacterized protein</fullName>
    </submittedName>
</protein>
<accession>A0AAQ3QHA4</accession>
<organism evidence="3 4">
    <name type="scientific">Canna indica</name>
    <name type="common">Indian-shot</name>
    <dbReference type="NCBI Taxonomy" id="4628"/>
    <lineage>
        <taxon>Eukaryota</taxon>
        <taxon>Viridiplantae</taxon>
        <taxon>Streptophyta</taxon>
        <taxon>Embryophyta</taxon>
        <taxon>Tracheophyta</taxon>
        <taxon>Spermatophyta</taxon>
        <taxon>Magnoliopsida</taxon>
        <taxon>Liliopsida</taxon>
        <taxon>Zingiberales</taxon>
        <taxon>Cannaceae</taxon>
        <taxon>Canna</taxon>
    </lineage>
</organism>
<feature type="transmembrane region" description="Helical" evidence="2">
    <location>
        <begin position="39"/>
        <end position="60"/>
    </location>
</feature>
<keyword evidence="4" id="KW-1185">Reference proteome</keyword>
<dbReference type="EMBL" id="CP136896">
    <property type="protein sequence ID" value="WOL12696.1"/>
    <property type="molecule type" value="Genomic_DNA"/>
</dbReference>
<dbReference type="Proteomes" id="UP001327560">
    <property type="component" value="Chromosome 7"/>
</dbReference>
<feature type="region of interest" description="Disordered" evidence="1">
    <location>
        <begin position="71"/>
        <end position="91"/>
    </location>
</feature>
<keyword evidence="2" id="KW-1133">Transmembrane helix</keyword>